<dbReference type="InterPro" id="IPR036554">
    <property type="entry name" value="GHMP_kinase_C_sf"/>
</dbReference>
<comment type="caution">
    <text evidence="15">The sequence shown here is derived from an EMBL/GenBank/DDBJ whole genome shotgun (WGS) entry which is preliminary data.</text>
</comment>
<evidence type="ECO:0000256" key="6">
    <source>
        <dbReference type="ARBA" id="ARBA00022679"/>
    </source>
</evidence>
<evidence type="ECO:0000256" key="9">
    <source>
        <dbReference type="ARBA" id="ARBA00022777"/>
    </source>
</evidence>
<dbReference type="HAMAP" id="MF_00384">
    <property type="entry name" value="Homoser_kinase"/>
    <property type="match status" value="1"/>
</dbReference>
<dbReference type="Pfam" id="PF00288">
    <property type="entry name" value="GHMP_kinases_N"/>
    <property type="match status" value="1"/>
</dbReference>
<dbReference type="OrthoDB" id="9769912at2"/>
<dbReference type="PROSITE" id="PS00627">
    <property type="entry name" value="GHMP_KINASES_ATP"/>
    <property type="match status" value="1"/>
</dbReference>
<feature type="domain" description="GHMP kinase N-terminal" evidence="14">
    <location>
        <begin position="64"/>
        <end position="147"/>
    </location>
</feature>
<evidence type="ECO:0000256" key="8">
    <source>
        <dbReference type="ARBA" id="ARBA00022741"/>
    </source>
</evidence>
<evidence type="ECO:0000313" key="15">
    <source>
        <dbReference type="EMBL" id="OKL54211.1"/>
    </source>
</evidence>
<evidence type="ECO:0000259" key="14">
    <source>
        <dbReference type="Pfam" id="PF00288"/>
    </source>
</evidence>
<dbReference type="GO" id="GO:0004413">
    <property type="term" value="F:homoserine kinase activity"/>
    <property type="evidence" value="ECO:0007669"/>
    <property type="project" value="UniProtKB-UniRule"/>
</dbReference>
<keyword evidence="13" id="KW-0963">Cytoplasm</keyword>
<reference evidence="16" key="1">
    <citation type="submission" date="2016-12" db="EMBL/GenBank/DDBJ databases">
        <authorList>
            <person name="Meng X."/>
        </authorList>
    </citation>
    <scope>NUCLEOTIDE SEQUENCE [LARGE SCALE GENOMIC DNA]</scope>
    <source>
        <strain evidence="16">DSM 19116</strain>
    </source>
</reference>
<keyword evidence="5 13" id="KW-0028">Amino-acid biosynthesis</keyword>
<dbReference type="SUPFAM" id="SSF55060">
    <property type="entry name" value="GHMP Kinase, C-terminal domain"/>
    <property type="match status" value="1"/>
</dbReference>
<dbReference type="PRINTS" id="PR00958">
    <property type="entry name" value="HOMSERKINASE"/>
</dbReference>
<organism evidence="15 16">
    <name type="scientific">Bowdeniella nasicola</name>
    <dbReference type="NCBI Taxonomy" id="208480"/>
    <lineage>
        <taxon>Bacteria</taxon>
        <taxon>Bacillati</taxon>
        <taxon>Actinomycetota</taxon>
        <taxon>Actinomycetes</taxon>
        <taxon>Actinomycetales</taxon>
        <taxon>Actinomycetaceae</taxon>
        <taxon>Bowdeniella</taxon>
    </lineage>
</organism>
<dbReference type="InterPro" id="IPR006203">
    <property type="entry name" value="GHMP_knse_ATP-bd_CS"/>
</dbReference>
<comment type="function">
    <text evidence="12 13">Catalyzes the ATP-dependent phosphorylation of L-homoserine to L-homoserine phosphate.</text>
</comment>
<name>A0A1Q5Q301_9ACTO</name>
<dbReference type="GO" id="GO:0009088">
    <property type="term" value="P:threonine biosynthetic process"/>
    <property type="evidence" value="ECO:0007669"/>
    <property type="project" value="UniProtKB-UniRule"/>
</dbReference>
<gene>
    <name evidence="13" type="primary">thrB</name>
    <name evidence="15" type="ORF">BSZ39_05410</name>
</gene>
<keyword evidence="7 13" id="KW-0791">Threonine biosynthesis</keyword>
<dbReference type="InterPro" id="IPR006204">
    <property type="entry name" value="GHMP_kinase_N_dom"/>
</dbReference>
<dbReference type="AlphaFoldDB" id="A0A1Q5Q301"/>
<dbReference type="InterPro" id="IPR014721">
    <property type="entry name" value="Ribsml_uS5_D2-typ_fold_subgr"/>
</dbReference>
<dbReference type="PIRSF" id="PIRSF000676">
    <property type="entry name" value="Homoser_kin"/>
    <property type="match status" value="1"/>
</dbReference>
<evidence type="ECO:0000256" key="4">
    <source>
        <dbReference type="ARBA" id="ARBA00017858"/>
    </source>
</evidence>
<protein>
    <recommendedName>
        <fullName evidence="4 13">Homoserine kinase</fullName>
        <shortName evidence="13">HK</shortName>
        <shortName evidence="13">HSK</shortName>
        <ecNumber evidence="3 13">2.7.1.39</ecNumber>
    </recommendedName>
</protein>
<comment type="pathway">
    <text evidence="1 13">Amino-acid biosynthesis; L-threonine biosynthesis; L-threonine from L-aspartate: step 4/5.</text>
</comment>
<dbReference type="EMBL" id="MQVR01000023">
    <property type="protein sequence ID" value="OKL54211.1"/>
    <property type="molecule type" value="Genomic_DNA"/>
</dbReference>
<evidence type="ECO:0000256" key="2">
    <source>
        <dbReference type="ARBA" id="ARBA00007370"/>
    </source>
</evidence>
<evidence type="ECO:0000313" key="16">
    <source>
        <dbReference type="Proteomes" id="UP000185628"/>
    </source>
</evidence>
<dbReference type="Gene3D" id="3.30.230.10">
    <property type="match status" value="1"/>
</dbReference>
<keyword evidence="10 13" id="KW-0067">ATP-binding</keyword>
<evidence type="ECO:0000256" key="11">
    <source>
        <dbReference type="ARBA" id="ARBA00049375"/>
    </source>
</evidence>
<proteinExistence type="inferred from homology"/>
<dbReference type="UniPathway" id="UPA00050">
    <property type="reaction ID" value="UER00064"/>
</dbReference>
<dbReference type="EC" id="2.7.1.39" evidence="3 13"/>
<evidence type="ECO:0000256" key="1">
    <source>
        <dbReference type="ARBA" id="ARBA00005015"/>
    </source>
</evidence>
<evidence type="ECO:0000256" key="7">
    <source>
        <dbReference type="ARBA" id="ARBA00022697"/>
    </source>
</evidence>
<evidence type="ECO:0000256" key="12">
    <source>
        <dbReference type="ARBA" id="ARBA00049954"/>
    </source>
</evidence>
<feature type="binding site" evidence="13">
    <location>
        <begin position="92"/>
        <end position="102"/>
    </location>
    <ligand>
        <name>ATP</name>
        <dbReference type="ChEBI" id="CHEBI:30616"/>
    </ligand>
</feature>
<comment type="subcellular location">
    <subcellularLocation>
        <location evidence="13">Cytoplasm</location>
    </subcellularLocation>
</comment>
<sequence>MQLRYDDVEVSVPATSANLGPGFDCLGLALDLRDKVRARAITGPSEVRVTGEGSRSIPTGEDHLVVRAIRIGLDFAGAPQVGLSLVCRNAIPHGRGLGSSAAAVVAGLMIARQMVDNDEALGLDSVLHLASEMEGHPDNAAPAIHGGVRLAWMEGGAAQSIPLPISDHIRPTVIVPSFEVSTSRARHLLPPTVPFDDAAFTAARAAMLVAALQDPTLLLSATEDRLHQPYRREVLGASLEVVDQLRARGLPAVISGAGPTVLVLGELDHVTTTALRTQRWRVWPTPVDTRGAVVAPVGA</sequence>
<evidence type="ECO:0000256" key="10">
    <source>
        <dbReference type="ARBA" id="ARBA00022840"/>
    </source>
</evidence>
<evidence type="ECO:0000256" key="13">
    <source>
        <dbReference type="HAMAP-Rule" id="MF_00384"/>
    </source>
</evidence>
<evidence type="ECO:0000256" key="3">
    <source>
        <dbReference type="ARBA" id="ARBA00012078"/>
    </source>
</evidence>
<evidence type="ECO:0000256" key="5">
    <source>
        <dbReference type="ARBA" id="ARBA00022605"/>
    </source>
</evidence>
<dbReference type="STRING" id="208480.SAMN02910418_00183"/>
<dbReference type="PANTHER" id="PTHR20861">
    <property type="entry name" value="HOMOSERINE/4-DIPHOSPHOCYTIDYL-2-C-METHYL-D-ERYTHRITOL KINASE"/>
    <property type="match status" value="1"/>
</dbReference>
<keyword evidence="16" id="KW-1185">Reference proteome</keyword>
<dbReference type="InterPro" id="IPR000870">
    <property type="entry name" value="Homoserine_kinase"/>
</dbReference>
<dbReference type="Proteomes" id="UP000185628">
    <property type="component" value="Unassembled WGS sequence"/>
</dbReference>
<dbReference type="NCBIfam" id="TIGR00191">
    <property type="entry name" value="thrB"/>
    <property type="match status" value="1"/>
</dbReference>
<keyword evidence="8 13" id="KW-0547">Nucleotide-binding</keyword>
<dbReference type="SUPFAM" id="SSF54211">
    <property type="entry name" value="Ribosomal protein S5 domain 2-like"/>
    <property type="match status" value="1"/>
</dbReference>
<accession>A0A1Q5Q301</accession>
<dbReference type="Gene3D" id="3.30.70.890">
    <property type="entry name" value="GHMP kinase, C-terminal domain"/>
    <property type="match status" value="1"/>
</dbReference>
<dbReference type="RefSeq" id="WP_073716354.1">
    <property type="nucleotide sequence ID" value="NZ_MQVR01000023.1"/>
</dbReference>
<comment type="catalytic activity">
    <reaction evidence="11 13">
        <text>L-homoserine + ATP = O-phospho-L-homoserine + ADP + H(+)</text>
        <dbReference type="Rhea" id="RHEA:13985"/>
        <dbReference type="ChEBI" id="CHEBI:15378"/>
        <dbReference type="ChEBI" id="CHEBI:30616"/>
        <dbReference type="ChEBI" id="CHEBI:57476"/>
        <dbReference type="ChEBI" id="CHEBI:57590"/>
        <dbReference type="ChEBI" id="CHEBI:456216"/>
        <dbReference type="EC" id="2.7.1.39"/>
    </reaction>
</comment>
<dbReference type="PANTHER" id="PTHR20861:SF1">
    <property type="entry name" value="HOMOSERINE KINASE"/>
    <property type="match status" value="1"/>
</dbReference>
<comment type="similarity">
    <text evidence="2 13">Belongs to the GHMP kinase family. Homoserine kinase subfamily.</text>
</comment>
<dbReference type="GO" id="GO:0005737">
    <property type="term" value="C:cytoplasm"/>
    <property type="evidence" value="ECO:0007669"/>
    <property type="project" value="UniProtKB-SubCell"/>
</dbReference>
<keyword evidence="6 13" id="KW-0808">Transferase</keyword>
<dbReference type="InterPro" id="IPR020568">
    <property type="entry name" value="Ribosomal_Su5_D2-typ_SF"/>
</dbReference>
<keyword evidence="9 13" id="KW-0418">Kinase</keyword>
<dbReference type="GO" id="GO:0005524">
    <property type="term" value="F:ATP binding"/>
    <property type="evidence" value="ECO:0007669"/>
    <property type="project" value="UniProtKB-UniRule"/>
</dbReference>